<feature type="region of interest" description="Disordered" evidence="1">
    <location>
        <begin position="79"/>
        <end position="105"/>
    </location>
</feature>
<organism evidence="2 3">
    <name type="scientific">Mycena pura</name>
    <dbReference type="NCBI Taxonomy" id="153505"/>
    <lineage>
        <taxon>Eukaryota</taxon>
        <taxon>Fungi</taxon>
        <taxon>Dikarya</taxon>
        <taxon>Basidiomycota</taxon>
        <taxon>Agaricomycotina</taxon>
        <taxon>Agaricomycetes</taxon>
        <taxon>Agaricomycetidae</taxon>
        <taxon>Agaricales</taxon>
        <taxon>Marasmiineae</taxon>
        <taxon>Mycenaceae</taxon>
        <taxon>Mycena</taxon>
    </lineage>
</organism>
<comment type="caution">
    <text evidence="2">The sequence shown here is derived from an EMBL/GenBank/DDBJ whole genome shotgun (WGS) entry which is preliminary data.</text>
</comment>
<name>A0AAD6YE73_9AGAR</name>
<gene>
    <name evidence="2" type="ORF">GGX14DRAFT_633247</name>
</gene>
<accession>A0AAD6YE73</accession>
<feature type="compositionally biased region" description="Low complexity" evidence="1">
    <location>
        <begin position="81"/>
        <end position="94"/>
    </location>
</feature>
<dbReference type="AlphaFoldDB" id="A0AAD6YE73"/>
<proteinExistence type="predicted"/>
<feature type="region of interest" description="Disordered" evidence="1">
    <location>
        <begin position="447"/>
        <end position="472"/>
    </location>
</feature>
<evidence type="ECO:0000313" key="2">
    <source>
        <dbReference type="EMBL" id="KAJ7208494.1"/>
    </source>
</evidence>
<protein>
    <submittedName>
        <fullName evidence="2">Uncharacterized protein</fullName>
    </submittedName>
</protein>
<evidence type="ECO:0000313" key="3">
    <source>
        <dbReference type="Proteomes" id="UP001219525"/>
    </source>
</evidence>
<sequence>MHQALPRDACIHWLSIKEILNAVRLYGAPFSLVQRPQLTALASRLLDHIYTQTVPARAYLSLHLRCIPQSTLRRARRTAIPSSRPLLPKTTLPPRSMPPSTQTSPYRPTRLFNVAEFLEKAREITQPRLLVAADDRIVEADMLVQLHNLFPVCLRFLARQLEFSALKQLQEDFGDASGSANAPSSSARVSCRHGDPREMFSFVDFAPNKLWNYFRFKLEDGALPWLRRLRVRVPKIMKLPYDGMALGLGHKPPLNSTLAMRRKEFQGIPWGVTPLEALDTLKLVNAKEKLDKPGSGGCRWGIIAGISCHCTRYTAETAFSAALKRSQGPYLLQHVSRPPLSKYALFPRPSPISSPFSRHECQQTRSAINILRQTNEAPQTRNRDQQNVCNRVLALPVEIARKIGLYDKIQPDSCPPSALASFCGAWVPSINCKDNLDVSTWHQDTRTRRARSLPSHHPAPGVARSSVAQHSD</sequence>
<dbReference type="EMBL" id="JARJCW010000033">
    <property type="protein sequence ID" value="KAJ7208494.1"/>
    <property type="molecule type" value="Genomic_DNA"/>
</dbReference>
<reference evidence="2" key="1">
    <citation type="submission" date="2023-03" db="EMBL/GenBank/DDBJ databases">
        <title>Massive genome expansion in bonnet fungi (Mycena s.s.) driven by repeated elements and novel gene families across ecological guilds.</title>
        <authorList>
            <consortium name="Lawrence Berkeley National Laboratory"/>
            <person name="Harder C.B."/>
            <person name="Miyauchi S."/>
            <person name="Viragh M."/>
            <person name="Kuo A."/>
            <person name="Thoen E."/>
            <person name="Andreopoulos B."/>
            <person name="Lu D."/>
            <person name="Skrede I."/>
            <person name="Drula E."/>
            <person name="Henrissat B."/>
            <person name="Morin E."/>
            <person name="Kohler A."/>
            <person name="Barry K."/>
            <person name="LaButti K."/>
            <person name="Morin E."/>
            <person name="Salamov A."/>
            <person name="Lipzen A."/>
            <person name="Mereny Z."/>
            <person name="Hegedus B."/>
            <person name="Baldrian P."/>
            <person name="Stursova M."/>
            <person name="Weitz H."/>
            <person name="Taylor A."/>
            <person name="Grigoriev I.V."/>
            <person name="Nagy L.G."/>
            <person name="Martin F."/>
            <person name="Kauserud H."/>
        </authorList>
    </citation>
    <scope>NUCLEOTIDE SEQUENCE</scope>
    <source>
        <strain evidence="2">9144</strain>
    </source>
</reference>
<dbReference type="Proteomes" id="UP001219525">
    <property type="component" value="Unassembled WGS sequence"/>
</dbReference>
<keyword evidence="3" id="KW-1185">Reference proteome</keyword>
<evidence type="ECO:0000256" key="1">
    <source>
        <dbReference type="SAM" id="MobiDB-lite"/>
    </source>
</evidence>